<keyword evidence="2" id="KW-1185">Reference proteome</keyword>
<gene>
    <name evidence="1" type="ORF">ALC60_07637</name>
</gene>
<accession>A0A151WZB6</accession>
<feature type="non-terminal residue" evidence="1">
    <location>
        <position position="1"/>
    </location>
</feature>
<name>A0A151WZB6_9HYME</name>
<dbReference type="PANTHER" id="PTHR21301:SF10">
    <property type="entry name" value="REVERSE TRANSCRIPTASE DOMAIN-CONTAINING PROTEIN"/>
    <property type="match status" value="1"/>
</dbReference>
<dbReference type="AlphaFoldDB" id="A0A151WZB6"/>
<evidence type="ECO:0000313" key="1">
    <source>
        <dbReference type="EMBL" id="KYQ53233.1"/>
    </source>
</evidence>
<evidence type="ECO:0000313" key="2">
    <source>
        <dbReference type="Proteomes" id="UP000075809"/>
    </source>
</evidence>
<reference evidence="1 2" key="1">
    <citation type="submission" date="2015-09" db="EMBL/GenBank/DDBJ databases">
        <title>Trachymyrmex zeteki WGS genome.</title>
        <authorList>
            <person name="Nygaard S."/>
            <person name="Hu H."/>
            <person name="Boomsma J."/>
            <person name="Zhang G."/>
        </authorList>
    </citation>
    <scope>NUCLEOTIDE SEQUENCE [LARGE SCALE GENOMIC DNA]</scope>
    <source>
        <strain evidence="1">Tzet28-1</strain>
        <tissue evidence="1">Whole body</tissue>
    </source>
</reference>
<dbReference type="STRING" id="64791.A0A151WZB6"/>
<dbReference type="PANTHER" id="PTHR21301">
    <property type="entry name" value="REVERSE TRANSCRIPTASE"/>
    <property type="match status" value="1"/>
</dbReference>
<proteinExistence type="predicted"/>
<protein>
    <submittedName>
        <fullName evidence="1">Uncharacterized protein</fullName>
    </submittedName>
</protein>
<dbReference type="Proteomes" id="UP000075809">
    <property type="component" value="Unassembled WGS sequence"/>
</dbReference>
<sequence length="249" mass="29126">IIFTKADKGNVTVALDLDEYKLKMNNMLNDKITYTLERRDPTRNLTTSVHNLLTYWLEKGYIDSTTYEDRPKSFEPHHEDGVTHQSHSVLPLVYGLPKIHKLDVIATAVPHNLINKFLEVFNASHPKLQFTLEIRGDRLNFLDVTLINDNGTLEFNVFHKLTFSGRYLSFLSPKYHEDNLNFIVNTFLENDYPMKFIFDTINSRLRSLLKHKTLKQADSDTTKNKEKPTWFTIPFLPQLYAKFKTSRKT</sequence>
<dbReference type="EMBL" id="KQ982645">
    <property type="protein sequence ID" value="KYQ53233.1"/>
    <property type="molecule type" value="Genomic_DNA"/>
</dbReference>
<organism evidence="1 2">
    <name type="scientific">Mycetomoellerius zeteki</name>
    <dbReference type="NCBI Taxonomy" id="64791"/>
    <lineage>
        <taxon>Eukaryota</taxon>
        <taxon>Metazoa</taxon>
        <taxon>Ecdysozoa</taxon>
        <taxon>Arthropoda</taxon>
        <taxon>Hexapoda</taxon>
        <taxon>Insecta</taxon>
        <taxon>Pterygota</taxon>
        <taxon>Neoptera</taxon>
        <taxon>Endopterygota</taxon>
        <taxon>Hymenoptera</taxon>
        <taxon>Apocrita</taxon>
        <taxon>Aculeata</taxon>
        <taxon>Formicoidea</taxon>
        <taxon>Formicidae</taxon>
        <taxon>Myrmicinae</taxon>
        <taxon>Mycetomoellerius</taxon>
    </lineage>
</organism>